<dbReference type="PROSITE" id="PS50106">
    <property type="entry name" value="PDZ"/>
    <property type="match status" value="1"/>
</dbReference>
<evidence type="ECO:0000256" key="2">
    <source>
        <dbReference type="SAM" id="MobiDB-lite"/>
    </source>
</evidence>
<sequence>MRGDLEATQSKKICVTKSSVMDASCYSVELLKGAYGLGIYFAASTDATHALVDTRVPFYRLPSGALAPGEASGVIASGDILLSVNDCDVTALRFPQIVEQLRQVPRGPVTLVFQRQALKPEAPPETQVEATQEVESNQNEQAPLRDAEVGEEKTRSKGWTMFQRLGSSAAAVGTAVPPSSTPTETSELQEMEGKLRELEETLSREQKCRFLAERKNVLYRNELLRVSQENAALREQLEQLKQAQQRQDAFVMDSLHLAI</sequence>
<accession>A0A8T1X8Q4</accession>
<evidence type="ECO:0000313" key="5">
    <source>
        <dbReference type="Proteomes" id="UP000693981"/>
    </source>
</evidence>
<proteinExistence type="predicted"/>
<comment type="caution">
    <text evidence="4">The sequence shown here is derived from an EMBL/GenBank/DDBJ whole genome shotgun (WGS) entry which is preliminary data.</text>
</comment>
<dbReference type="Proteomes" id="UP000693981">
    <property type="component" value="Unassembled WGS sequence"/>
</dbReference>
<dbReference type="OrthoDB" id="165498at2759"/>
<feature type="compositionally biased region" description="Basic and acidic residues" evidence="2">
    <location>
        <begin position="143"/>
        <end position="155"/>
    </location>
</feature>
<feature type="domain" description="PDZ" evidence="3">
    <location>
        <begin position="27"/>
        <end position="116"/>
    </location>
</feature>
<reference evidence="4" key="1">
    <citation type="submission" date="2021-02" db="EMBL/GenBank/DDBJ databases">
        <authorList>
            <person name="Palmer J.M."/>
        </authorList>
    </citation>
    <scope>NUCLEOTIDE SEQUENCE</scope>
    <source>
        <strain evidence="4">SCRP23</strain>
    </source>
</reference>
<gene>
    <name evidence="4" type="primary">PHA2_2</name>
    <name evidence="4" type="ORF">PHYBOEH_005818</name>
</gene>
<evidence type="ECO:0000259" key="3">
    <source>
        <dbReference type="PROSITE" id="PS50106"/>
    </source>
</evidence>
<keyword evidence="5" id="KW-1185">Reference proteome</keyword>
<evidence type="ECO:0000256" key="1">
    <source>
        <dbReference type="SAM" id="Coils"/>
    </source>
</evidence>
<feature type="region of interest" description="Disordered" evidence="2">
    <location>
        <begin position="117"/>
        <end position="155"/>
    </location>
</feature>
<feature type="coiled-coil region" evidence="1">
    <location>
        <begin position="188"/>
        <end position="246"/>
    </location>
</feature>
<name>A0A8T1X8Q4_9STRA</name>
<protein>
    <submittedName>
        <fullName evidence="4">Prephenate dehydratase</fullName>
    </submittedName>
</protein>
<dbReference type="SMART" id="SM00228">
    <property type="entry name" value="PDZ"/>
    <property type="match status" value="1"/>
</dbReference>
<organism evidence="4 5">
    <name type="scientific">Phytophthora boehmeriae</name>
    <dbReference type="NCBI Taxonomy" id="109152"/>
    <lineage>
        <taxon>Eukaryota</taxon>
        <taxon>Sar</taxon>
        <taxon>Stramenopiles</taxon>
        <taxon>Oomycota</taxon>
        <taxon>Peronosporomycetes</taxon>
        <taxon>Peronosporales</taxon>
        <taxon>Peronosporaceae</taxon>
        <taxon>Phytophthora</taxon>
    </lineage>
</organism>
<feature type="compositionally biased region" description="Polar residues" evidence="2">
    <location>
        <begin position="128"/>
        <end position="141"/>
    </location>
</feature>
<evidence type="ECO:0000313" key="4">
    <source>
        <dbReference type="EMBL" id="KAG7400443.1"/>
    </source>
</evidence>
<dbReference type="EMBL" id="JAGDFL010000030">
    <property type="protein sequence ID" value="KAG7400443.1"/>
    <property type="molecule type" value="Genomic_DNA"/>
</dbReference>
<keyword evidence="1" id="KW-0175">Coiled coil</keyword>
<dbReference type="AlphaFoldDB" id="A0A8T1X8Q4"/>
<dbReference type="InterPro" id="IPR001478">
    <property type="entry name" value="PDZ"/>
</dbReference>